<dbReference type="PANTHER" id="PTHR23028">
    <property type="entry name" value="ACETYLTRANSFERASE"/>
    <property type="match status" value="1"/>
</dbReference>
<protein>
    <submittedName>
        <fullName evidence="3">Peptidoglycan/LPS O-acetylase OafA/YrhL</fullName>
    </submittedName>
</protein>
<evidence type="ECO:0000313" key="4">
    <source>
        <dbReference type="Proteomes" id="UP001235269"/>
    </source>
</evidence>
<feature type="transmembrane region" description="Helical" evidence="1">
    <location>
        <begin position="126"/>
        <end position="147"/>
    </location>
</feature>
<feature type="transmembrane region" description="Helical" evidence="1">
    <location>
        <begin position="84"/>
        <end position="106"/>
    </location>
</feature>
<feature type="transmembrane region" description="Helical" evidence="1">
    <location>
        <begin position="12"/>
        <end position="31"/>
    </location>
</feature>
<keyword evidence="1" id="KW-1133">Transmembrane helix</keyword>
<feature type="domain" description="Acyltransferase 3" evidence="2">
    <location>
        <begin position="9"/>
        <end position="313"/>
    </location>
</feature>
<dbReference type="InterPro" id="IPR002656">
    <property type="entry name" value="Acyl_transf_3_dom"/>
</dbReference>
<accession>A0ABU0I938</accession>
<keyword evidence="1" id="KW-0812">Transmembrane</keyword>
<reference evidence="3 4" key="1">
    <citation type="submission" date="2023-07" db="EMBL/GenBank/DDBJ databases">
        <title>Genomic Encyclopedia of Type Strains, Phase IV (KMG-IV): sequencing the most valuable type-strain genomes for metagenomic binning, comparative biology and taxonomic classification.</title>
        <authorList>
            <person name="Goeker M."/>
        </authorList>
    </citation>
    <scope>NUCLEOTIDE SEQUENCE [LARGE SCALE GENOMIC DNA]</scope>
    <source>
        <strain evidence="3 4">DSM 100301</strain>
    </source>
</reference>
<dbReference type="InterPro" id="IPR050879">
    <property type="entry name" value="Acyltransferase_3"/>
</dbReference>
<feature type="transmembrane region" description="Helical" evidence="1">
    <location>
        <begin position="46"/>
        <end position="63"/>
    </location>
</feature>
<dbReference type="PANTHER" id="PTHR23028:SF53">
    <property type="entry name" value="ACYL_TRANSF_3 DOMAIN-CONTAINING PROTEIN"/>
    <property type="match status" value="1"/>
</dbReference>
<organism evidence="3 4">
    <name type="scientific">Rhizobium paknamense</name>
    <dbReference type="NCBI Taxonomy" id="1206817"/>
    <lineage>
        <taxon>Bacteria</taxon>
        <taxon>Pseudomonadati</taxon>
        <taxon>Pseudomonadota</taxon>
        <taxon>Alphaproteobacteria</taxon>
        <taxon>Hyphomicrobiales</taxon>
        <taxon>Rhizobiaceae</taxon>
        <taxon>Rhizobium/Agrobacterium group</taxon>
        <taxon>Rhizobium</taxon>
    </lineage>
</organism>
<feature type="transmembrane region" description="Helical" evidence="1">
    <location>
        <begin position="267"/>
        <end position="286"/>
    </location>
</feature>
<proteinExistence type="predicted"/>
<feature type="transmembrane region" description="Helical" evidence="1">
    <location>
        <begin position="233"/>
        <end position="255"/>
    </location>
</feature>
<sequence length="347" mass="37490">MVSTPRHIATLDGVRGLAAFAVVLSHVPLIFPEAAWWPRAYIGDEAVALFFALSGFLMAYLYGGKELTTATAIDYLVHRFARIYPVYALAVLLVAALSFLPQLSYVQPIPSGFDLLRHLAMLGSSGVFWSIPPEIQFYLFFLLLWLVFSDIGRFAWLGGFIAAGCLVLAYFGFPGPGILLPSKLPYFLLGALAGRAYGLGLAAGRGPVEGMTSLFLLGFFFASRLVFPGFAPFWGLTTAAIAACIVFLLAAEPAFAKAFFSTPALRLLGRISFSLYLFHVPVMFLLRKGPLAALAPAPAILISLLAALAAAMLSNRLIEMPSRRLLVGLWQKGRTGAGKMALHPQEP</sequence>
<feature type="transmembrane region" description="Helical" evidence="1">
    <location>
        <begin position="154"/>
        <end position="173"/>
    </location>
</feature>
<dbReference type="RefSeq" id="WP_307156380.1">
    <property type="nucleotide sequence ID" value="NZ_JAUSWH010000001.1"/>
</dbReference>
<keyword evidence="4" id="KW-1185">Reference proteome</keyword>
<name>A0ABU0I938_9HYPH</name>
<gene>
    <name evidence="3" type="ORF">QO005_000507</name>
</gene>
<evidence type="ECO:0000256" key="1">
    <source>
        <dbReference type="SAM" id="Phobius"/>
    </source>
</evidence>
<dbReference type="Pfam" id="PF01757">
    <property type="entry name" value="Acyl_transf_3"/>
    <property type="match status" value="1"/>
</dbReference>
<evidence type="ECO:0000313" key="3">
    <source>
        <dbReference type="EMBL" id="MDQ0454192.1"/>
    </source>
</evidence>
<dbReference type="EMBL" id="JAUSWH010000001">
    <property type="protein sequence ID" value="MDQ0454192.1"/>
    <property type="molecule type" value="Genomic_DNA"/>
</dbReference>
<keyword evidence="1" id="KW-0472">Membrane</keyword>
<dbReference type="Proteomes" id="UP001235269">
    <property type="component" value="Unassembled WGS sequence"/>
</dbReference>
<evidence type="ECO:0000259" key="2">
    <source>
        <dbReference type="Pfam" id="PF01757"/>
    </source>
</evidence>
<comment type="caution">
    <text evidence="3">The sequence shown here is derived from an EMBL/GenBank/DDBJ whole genome shotgun (WGS) entry which is preliminary data.</text>
</comment>
<feature type="transmembrane region" description="Helical" evidence="1">
    <location>
        <begin position="292"/>
        <end position="314"/>
    </location>
</feature>